<dbReference type="EMBL" id="KY626326">
    <property type="protein sequence ID" value="ATP01431.1"/>
    <property type="molecule type" value="Genomic_DNA"/>
</dbReference>
<accession>A0A248A275</accession>
<name>A0A248A275_9CHLO</name>
<dbReference type="GeneID" id="33944404"/>
<dbReference type="InterPro" id="IPR051289">
    <property type="entry name" value="LAGLIDADG_Endonuclease"/>
</dbReference>
<feature type="domain" description="Homing endonuclease LAGLIDADG" evidence="2">
    <location>
        <begin position="17"/>
        <end position="53"/>
    </location>
</feature>
<evidence type="ECO:0000313" key="4">
    <source>
        <dbReference type="EMBL" id="ATP01431.1"/>
    </source>
</evidence>
<gene>
    <name evidence="3" type="primary">rrs</name>
    <name evidence="4" type="synonym">orf232</name>
</gene>
<dbReference type="Gene3D" id="3.10.28.10">
    <property type="entry name" value="Homing endonucleases"/>
    <property type="match status" value="2"/>
</dbReference>
<dbReference type="GO" id="GO:0004519">
    <property type="term" value="F:endonuclease activity"/>
    <property type="evidence" value="ECO:0007669"/>
    <property type="project" value="UniProtKB-KW"/>
</dbReference>
<dbReference type="RefSeq" id="YP_009424207.1">
    <property type="nucleotide sequence ID" value="NC_035809.1"/>
</dbReference>
<feature type="domain" description="Homing endonuclease LAGLIDADG" evidence="1">
    <location>
        <begin position="124"/>
        <end position="218"/>
    </location>
</feature>
<evidence type="ECO:0000259" key="2">
    <source>
        <dbReference type="Pfam" id="PF14528"/>
    </source>
</evidence>
<geneLocation type="mitochondrion" evidence="3"/>
<reference evidence="4" key="1">
    <citation type="submission" date="2017-02" db="EMBL/GenBank/DDBJ databases">
        <title>The complete mitochondrial genome sequence of the green macroalga Ulva flexuosa.</title>
        <authorList>
            <person name="Liu F."/>
        </authorList>
    </citation>
    <scope>NUCLEOTIDE SEQUENCE</scope>
</reference>
<dbReference type="PANTHER" id="PTHR36181:SF3">
    <property type="entry name" value="INTRON-ENCODED DNA ENDONUCLEASE AI5 BETA"/>
    <property type="match status" value="1"/>
</dbReference>
<proteinExistence type="predicted"/>
<dbReference type="Pfam" id="PF00961">
    <property type="entry name" value="LAGLIDADG_1"/>
    <property type="match status" value="1"/>
</dbReference>
<evidence type="ECO:0000259" key="1">
    <source>
        <dbReference type="Pfam" id="PF00961"/>
    </source>
</evidence>
<reference evidence="3" key="2">
    <citation type="journal article" date="2018" name="Conserv Genet Resour">
        <title>The complete mitochondrial genomes of green tide algae Ulva flexuosa (Ulvophyceae, Chlorophyta).</title>
        <authorList>
            <person name="Cai C."/>
            <person name="Wang L."/>
            <person name="Jiang T."/>
            <person name="Zhou L."/>
            <person name="He P."/>
            <person name="Jiao B."/>
        </authorList>
    </citation>
    <scope>NUCLEOTIDE SEQUENCE</scope>
</reference>
<dbReference type="PANTHER" id="PTHR36181">
    <property type="entry name" value="INTRON-ENCODED ENDONUCLEASE AI3-RELATED"/>
    <property type="match status" value="1"/>
</dbReference>
<sequence>MTYRIKQTKPIDSKQLGYFLAGLIDADGHINKKEIVITFHANDLSVAHYLKHVIGHGSIRKLSNKRAYNFEIYSKLGGSQVAKLIENKLRLPLRISQYNQCLVSKIGCVNTKQDQSCLLSNHWLAGFIQGDGSFQIKLLKRKTGRLRVQLTVQISLKTEYILREIQNKFGGYVGFRQAHNTYYYSSGSFINAKKFIDYFTIYQVMGSKFKAYCLWEKAFPLPEVKGKGSKCK</sequence>
<dbReference type="InterPro" id="IPR004860">
    <property type="entry name" value="LAGLIDADG_dom"/>
</dbReference>
<protein>
    <submittedName>
        <fullName evidence="3">Putative laglidadg homing endonuclease</fullName>
    </submittedName>
</protein>
<evidence type="ECO:0000313" key="3">
    <source>
        <dbReference type="EMBL" id="AQS79872.1"/>
    </source>
</evidence>
<keyword evidence="3" id="KW-0378">Hydrolase</keyword>
<dbReference type="GO" id="GO:0005739">
    <property type="term" value="C:mitochondrion"/>
    <property type="evidence" value="ECO:0007669"/>
    <property type="project" value="UniProtKB-ARBA"/>
</dbReference>
<dbReference type="AlphaFoldDB" id="A0A248A275"/>
<dbReference type="Pfam" id="PF14528">
    <property type="entry name" value="LAGLIDADG_3"/>
    <property type="match status" value="1"/>
</dbReference>
<dbReference type="SUPFAM" id="SSF55608">
    <property type="entry name" value="Homing endonucleases"/>
    <property type="match status" value="2"/>
</dbReference>
<keyword evidence="3" id="KW-0540">Nuclease</keyword>
<dbReference type="InterPro" id="IPR027434">
    <property type="entry name" value="Homing_endonucl"/>
</dbReference>
<dbReference type="EMBL" id="KX455878">
    <property type="protein sequence ID" value="AQS79872.1"/>
    <property type="molecule type" value="Genomic_DNA"/>
</dbReference>
<keyword evidence="3" id="KW-0255">Endonuclease</keyword>
<keyword evidence="3" id="KW-0496">Mitochondrion</keyword>
<organism evidence="3">
    <name type="scientific">Ulva flexuosa</name>
    <dbReference type="NCBI Taxonomy" id="83791"/>
    <lineage>
        <taxon>Eukaryota</taxon>
        <taxon>Viridiplantae</taxon>
        <taxon>Chlorophyta</taxon>
        <taxon>core chlorophytes</taxon>
        <taxon>Ulvophyceae</taxon>
        <taxon>OUU clade</taxon>
        <taxon>Ulvales</taxon>
        <taxon>Ulvaceae</taxon>
        <taxon>Ulva</taxon>
    </lineage>
</organism>